<dbReference type="InterPro" id="IPR010566">
    <property type="entry name" value="Haemolys_ca-bd"/>
</dbReference>
<dbReference type="PRINTS" id="PR01488">
    <property type="entry name" value="RTXTOXINA"/>
</dbReference>
<comment type="subcellular location">
    <subcellularLocation>
        <location evidence="1">Membrane</location>
    </subcellularLocation>
    <subcellularLocation>
        <location evidence="2">Secreted</location>
    </subcellularLocation>
</comment>
<feature type="domain" description="Haemolysin-type calcium binding-related" evidence="10">
    <location>
        <begin position="1561"/>
        <end position="1603"/>
    </location>
</feature>
<evidence type="ECO:0000256" key="4">
    <source>
        <dbReference type="ARBA" id="ARBA00022656"/>
    </source>
</evidence>
<dbReference type="Gene3D" id="2.150.10.10">
    <property type="entry name" value="Serralysin-like metalloprotease, C-terminal"/>
    <property type="match status" value="10"/>
</dbReference>
<evidence type="ECO:0000256" key="6">
    <source>
        <dbReference type="ARBA" id="ARBA00022837"/>
    </source>
</evidence>
<feature type="domain" description="Haemolysin-type calcium binding-related" evidence="10">
    <location>
        <begin position="1890"/>
        <end position="1932"/>
    </location>
</feature>
<keyword evidence="7" id="KW-0843">Virulence</keyword>
<sequence length="2301" mass="248179">MSTAYQKIGLFAYYADKINSIVTYGDIALRTTDPDTREQALWDAANELAKLAGIGIPLWFLDKALTKTGLDRVFDSLKKQESFQKYLMDKAATQSVYNYLLADLAEWGLEELNDWLSRNAYLDPIFDAVNINFTSALNFVQRVDPLALDLDGDGLETVSSNSGITFDFDGDGLKTGTGWVAKDDGFLVWDRNGNGTIDNGGELFGVDFVKSNGQKASDGFDALRDLDSNRDGIFDVKDEQFGELKIWQDLNQDGIAEANELKSLDGHNITAINLDIEKSTEDNNGNLISAIGSYSRGDGTSGLVNGNQSLAGNLDLASNPFYREYTDRIALDDTAKSLPDMKGSGAVRDLREASMLNTGLKSALSEYAQADTRSQQMLLLDRLLTEWAKTSNYRTFDQRISDLSTKTYDVAFGWSWEQDSFAAGGGSTSSGSLSEGDHGPTQEQLERKALLEKVKLLEIFNAQSFFNFSPKEGSGSADKPASFSLQSGASQFSVSGIMIGGTITLTEKDLTFNSGQVSLLESAYQALKDSIYSALLLQTRLRPYVEEIDLTLESGGVSLNFEKVLQLFQENFEKSHVNGAIDLLEFLGQRISTGGSSLLGPLAEAQLQTLTPGEIQQIEANGIGLEMGGLGNDLVKGSSGQDYLFGLAGNDSLYGNQGNDLLSGGTGNDTLFGGLGNDTLIGGAGNDYLHGDTGNDIYRFDRGWGQDTVYNYDSSANRVDAIEFGTGIRAEDIILSRNSDDLILLLKGSSDHITVSSYFNQDAAGSYRLEEIRFVDGQVLNIDAVKALVQKGTTESDRLYGYAVADTLSGGLGNDSLYGYAGNDLLQGDEGNDTLYGGAGDDTLVGGLGNDYLQGEAGNDVYRFDRGWGQDTVYNYDSSTSRVDAIEFGTGIRAEDITLSRNSDDLILLLKGSTDRITISSYFNQDAAGSYRLEEIRFVDGQVLNIDAVKALVQQATDGNDRLYGYAVADTLSGGLGNDSLYGYAGNDLLQGDEGHDILYGGAGDDTLVGGLGNDYLYGEAGNDVYRFDRGWGQDTIQNNDSNTNKVDAIEFGSGISANDILLNRDSDNLVLTLKNSTDRITVSSYFSQDATSNYRLEEIRFVDGQVLNIDTVKSLVQQATDGNDRLFGYAVADTLSGGLGNDSLYGYAGNDLLQGDEGNDTLYGGAGNDTLVGGLGNDYLYGEAGNDVYRFDRGWGQDTLINSDSNIDKTDTIEFGTGIRAEDIILSRNSDDLILLLKGSSDRITVSSYFNQDAAGSYRLEEIRFVDGQVLNIDAVKALVQKGTTESDRLYGYAVADTLSGGLGNDSLYGYAGNDLLQGDEGNDTLYGGAGDDTLVGGLGNDYLQGEAGNDVYRFDRGWGQDTVYNYDSSTSRVDAIEFGTGIRAEDITLSRNSDDLILLLKGSTDRITISSYFNQDAAGSYRLEEIRFVDGQVLNIDAVKALVQQATDGNDRLYGYAVADTLSGGLGNDSLYGYAGNDLLQGDEGHDILYGGAGDDTLVGGLGNDYLYGEAGNDVYRFDRGWGQDTIQNNDSNTNKVDAIEFGSGISANDILLNRDSDDLVLTLKNSTDRITVSSYFNQDATSNYRLEEIRFVDGQVLNIDAVKALVQKGTTESDRLYGYAVADTLSGGLGNDSLYGYAGNDLLQGDEGNDTLYGGAGDDTLVGGLGNDYLYGEAGNDVYRFDRGWGQDTIQNNDSSTNKVDAIEFGTGIRAEDIILSRNSDDLILLLKGSTDRITVSSYFSQDATGNSRLEEVRFVNGTTWNIEQIKILVQQQGTAGNDRLYGYAGSDTLSGGLGNDSLYGYAGNDLLQGDEGNDTLYGGAGDDTLVGGLGNDYLQGEAGNDVYRFDRGWGQDTVYNYDSSTSRVDAIEFGTGIRAEDITLSRNSDDLILLLKGSTDRITISSYFNQDAAGSYRLEEIRFVDGQVLNIDAVKALVQQATDGNDRLYGYAVADTLSGGLGNDSLYGYAGNDLLQGDEGHDILYGGAGDDTLVGGLGNDYLYGEAGNDVYRFDRGWGQDTIQNNDSNTNKVDAIEFGSGISANDILLNRDSDDLVLTLKNSTDRITVSSYFNQDATSNYRLEEIRFVDGQVLNIDAVKALVQKGTTESDRLYGYAVADTLSGGLGNDSLYGYAGNDLLQGDEGNDTLYGGAGDDTLVGGLGNDYLYGEAGNDVYRFDRGWGQDTIQNNDSSTNKVDAIEFGTGIRAEDIILSRNSDDLILLLKGSTDRITVSSYFSQDATGNSRLEEVRFVNGTTWNIEQIKILVQQQGTAGNDRLYGYAGSDTLSGGLGNDSLYGYARR</sequence>
<keyword evidence="8" id="KW-0472">Membrane</keyword>
<evidence type="ECO:0000259" key="10">
    <source>
        <dbReference type="Pfam" id="PF06594"/>
    </source>
</evidence>
<keyword evidence="3" id="KW-0964">Secreted</keyword>
<reference evidence="11" key="1">
    <citation type="journal article" date="2008" name="Genomics">
        <title>Large-insert genome analysis technology detects structural variation in Pseudomonas aeruginosa clinical strains from cystic fibrosis patients.</title>
        <authorList>
            <person name="Hayden H.S."/>
            <person name="Gillett W."/>
            <person name="Saenphimmachak C."/>
            <person name="Lim R."/>
            <person name="Zhou Y."/>
            <person name="Jacobs M.A."/>
            <person name="Chang J."/>
            <person name="Rohmer L."/>
            <person name="D'Argenio D.A."/>
            <person name="Palmieri A."/>
            <person name="Levy R."/>
            <person name="Haugen E."/>
            <person name="Wong G.K."/>
            <person name="Brittnacher M.J."/>
            <person name="Burns J.L."/>
            <person name="Miller S.I."/>
            <person name="Olson M.V."/>
            <person name="Kaul R."/>
        </authorList>
    </citation>
    <scope>NUCLEOTIDE SEQUENCE</scope>
    <source>
        <strain evidence="11">PACS181</strain>
    </source>
</reference>
<feature type="domain" description="Haemolysin-type calcium binding-related" evidence="10">
    <location>
        <begin position="905"/>
        <end position="947"/>
    </location>
</feature>
<dbReference type="GO" id="GO:0016020">
    <property type="term" value="C:membrane"/>
    <property type="evidence" value="ECO:0007669"/>
    <property type="project" value="UniProtKB-SubCell"/>
</dbReference>
<dbReference type="PANTHER" id="PTHR38340">
    <property type="entry name" value="S-LAYER PROTEIN"/>
    <property type="match status" value="1"/>
</dbReference>
<keyword evidence="6" id="KW-0106">Calcium</keyword>
<name>B3G0T9_PSEAI</name>
<feature type="domain" description="Haemolysin-type calcium binding-related" evidence="10">
    <location>
        <begin position="2054"/>
        <end position="2096"/>
    </location>
</feature>
<dbReference type="InterPro" id="IPR018511">
    <property type="entry name" value="Hemolysin-typ_Ca-bd_CS"/>
</dbReference>
<feature type="domain" description="Haemolysin-type calcium binding-related" evidence="10">
    <location>
        <begin position="741"/>
        <end position="783"/>
    </location>
</feature>
<evidence type="ECO:0000256" key="2">
    <source>
        <dbReference type="ARBA" id="ARBA00004613"/>
    </source>
</evidence>
<dbReference type="GO" id="GO:0005509">
    <property type="term" value="F:calcium ion binding"/>
    <property type="evidence" value="ECO:0007669"/>
    <property type="project" value="InterPro"/>
</dbReference>
<dbReference type="InterPro" id="IPR050557">
    <property type="entry name" value="RTX_toxin/Mannuronan_C5-epim"/>
</dbReference>
<proteinExistence type="predicted"/>
<dbReference type="Pfam" id="PF00353">
    <property type="entry name" value="HemolysinCabind"/>
    <property type="match status" value="20"/>
</dbReference>
<evidence type="ECO:0000256" key="8">
    <source>
        <dbReference type="ARBA" id="ARBA00023136"/>
    </source>
</evidence>
<dbReference type="Pfam" id="PF06594">
    <property type="entry name" value="HCBP_related"/>
    <property type="match status" value="10"/>
</dbReference>
<feature type="domain" description="Haemolysin-type calcium binding-related" evidence="10">
    <location>
        <begin position="1725"/>
        <end position="1767"/>
    </location>
</feature>
<dbReference type="PROSITE" id="PS00330">
    <property type="entry name" value="HEMOLYSIN_CALCIUM"/>
    <property type="match status" value="21"/>
</dbReference>
<feature type="domain" description="Haemolysin-type calcium binding-related" evidence="10">
    <location>
        <begin position="1397"/>
        <end position="1439"/>
    </location>
</feature>
<dbReference type="InterPro" id="IPR003995">
    <property type="entry name" value="RTX_toxin_determinant-A"/>
</dbReference>
<evidence type="ECO:0000313" key="11">
    <source>
        <dbReference type="EMBL" id="ACD38651.1"/>
    </source>
</evidence>
<feature type="domain" description="Haemolysin-type calcium binding-related" evidence="10">
    <location>
        <begin position="1233"/>
        <end position="1275"/>
    </location>
</feature>
<dbReference type="SUPFAM" id="SSF51120">
    <property type="entry name" value="beta-Roll"/>
    <property type="match status" value="11"/>
</dbReference>
<keyword evidence="4" id="KW-0800">Toxin</keyword>
<dbReference type="GO" id="GO:0005576">
    <property type="term" value="C:extracellular region"/>
    <property type="evidence" value="ECO:0007669"/>
    <property type="project" value="UniProtKB-SubCell"/>
</dbReference>
<dbReference type="GO" id="GO:0090729">
    <property type="term" value="F:toxin activity"/>
    <property type="evidence" value="ECO:0007669"/>
    <property type="project" value="UniProtKB-KW"/>
</dbReference>
<dbReference type="EMBL" id="EU595734">
    <property type="protein sequence ID" value="ACD38651.1"/>
    <property type="molecule type" value="Genomic_DNA"/>
</dbReference>
<evidence type="ECO:0000256" key="1">
    <source>
        <dbReference type="ARBA" id="ARBA00004370"/>
    </source>
</evidence>
<keyword evidence="5" id="KW-0677">Repeat</keyword>
<evidence type="ECO:0000256" key="9">
    <source>
        <dbReference type="SAM" id="MobiDB-lite"/>
    </source>
</evidence>
<feature type="domain" description="Haemolysin-type calcium binding-related" evidence="10">
    <location>
        <begin position="1069"/>
        <end position="1112"/>
    </location>
</feature>
<evidence type="ECO:0000256" key="7">
    <source>
        <dbReference type="ARBA" id="ARBA00023026"/>
    </source>
</evidence>
<feature type="domain" description="Haemolysin-type calcium binding-related" evidence="10">
    <location>
        <begin position="2218"/>
        <end position="2260"/>
    </location>
</feature>
<accession>B3G0T9</accession>
<evidence type="ECO:0000256" key="5">
    <source>
        <dbReference type="ARBA" id="ARBA00022737"/>
    </source>
</evidence>
<protein>
    <submittedName>
        <fullName evidence="11">Putative calcium-binding hemolysin protein</fullName>
    </submittedName>
</protein>
<evidence type="ECO:0000256" key="3">
    <source>
        <dbReference type="ARBA" id="ARBA00022525"/>
    </source>
</evidence>
<dbReference type="PANTHER" id="PTHR38340:SF1">
    <property type="entry name" value="S-LAYER PROTEIN"/>
    <property type="match status" value="1"/>
</dbReference>
<dbReference type="InterPro" id="IPR011049">
    <property type="entry name" value="Serralysin-like_metalloprot_C"/>
</dbReference>
<organism evidence="11">
    <name type="scientific">Pseudomonas aeruginosa</name>
    <dbReference type="NCBI Taxonomy" id="287"/>
    <lineage>
        <taxon>Bacteria</taxon>
        <taxon>Pseudomonadati</taxon>
        <taxon>Pseudomonadota</taxon>
        <taxon>Gammaproteobacteria</taxon>
        <taxon>Pseudomonadales</taxon>
        <taxon>Pseudomonadaceae</taxon>
        <taxon>Pseudomonas</taxon>
    </lineage>
</organism>
<feature type="region of interest" description="Disordered" evidence="9">
    <location>
        <begin position="423"/>
        <end position="443"/>
    </location>
</feature>
<dbReference type="PRINTS" id="PR00313">
    <property type="entry name" value="CABNDNGRPT"/>
</dbReference>
<dbReference type="InterPro" id="IPR001343">
    <property type="entry name" value="Hemolysn_Ca-bd"/>
</dbReference>
<gene>
    <name evidence="11" type="ORF">PACL_0007</name>
</gene>